<feature type="compositionally biased region" description="Polar residues" evidence="9">
    <location>
        <begin position="60"/>
        <end position="74"/>
    </location>
</feature>
<dbReference type="FunFam" id="1.10.10.1460:FF:000001">
    <property type="entry name" value="DNA replication regulator Sld2"/>
    <property type="match status" value="1"/>
</dbReference>
<dbReference type="InterPro" id="IPR021110">
    <property type="entry name" value="DNA_rep_checkpnt_protein"/>
</dbReference>
<feature type="region of interest" description="Disordered" evidence="9">
    <location>
        <begin position="104"/>
        <end position="152"/>
    </location>
</feature>
<dbReference type="InterPro" id="IPR040203">
    <property type="entry name" value="Sld2"/>
</dbReference>
<dbReference type="Pfam" id="PF11719">
    <property type="entry name" value="Drc1-Sld2"/>
    <property type="match status" value="1"/>
</dbReference>
<feature type="compositionally biased region" description="Basic residues" evidence="9">
    <location>
        <begin position="369"/>
        <end position="378"/>
    </location>
</feature>
<dbReference type="Gene3D" id="1.10.10.1460">
    <property type="match status" value="1"/>
</dbReference>
<keyword evidence="4 8" id="KW-0235">DNA replication</keyword>
<evidence type="ECO:0000256" key="7">
    <source>
        <dbReference type="ARBA" id="ARBA00025253"/>
    </source>
</evidence>
<keyword evidence="5 8" id="KW-0539">Nucleus</keyword>
<comment type="function">
    <text evidence="7 8">Has a role in the initiation of DNA replication. Required at S-phase checkpoint.</text>
</comment>
<dbReference type="GO" id="GO:0000727">
    <property type="term" value="P:double-strand break repair via break-induced replication"/>
    <property type="evidence" value="ECO:0007669"/>
    <property type="project" value="TreeGrafter"/>
</dbReference>
<feature type="compositionally biased region" description="Polar residues" evidence="9">
    <location>
        <begin position="179"/>
        <end position="201"/>
    </location>
</feature>
<dbReference type="GO" id="GO:0031261">
    <property type="term" value="C:DNA replication preinitiation complex"/>
    <property type="evidence" value="ECO:0007669"/>
    <property type="project" value="TreeGrafter"/>
</dbReference>
<organism evidence="10 11">
    <name type="scientific">Coccidioides immitis RMSCC 3703</name>
    <dbReference type="NCBI Taxonomy" id="454286"/>
    <lineage>
        <taxon>Eukaryota</taxon>
        <taxon>Fungi</taxon>
        <taxon>Dikarya</taxon>
        <taxon>Ascomycota</taxon>
        <taxon>Pezizomycotina</taxon>
        <taxon>Eurotiomycetes</taxon>
        <taxon>Eurotiomycetidae</taxon>
        <taxon>Onygenales</taxon>
        <taxon>Onygenaceae</taxon>
        <taxon>Coccidioides</taxon>
    </lineage>
</organism>
<sequence>MATSAGSPIEQQLASLRSELKEWEKAFSDANEGRKATREDIKKDAAIAAKYKTYSRLRSQKPSSCLDRSTTDHNAISPARSQKKRTYPFTDSLAGHESCAFATPRKVAKHTSAPQHPSHLDPYESPPNVRRLLSPNEPNISPIPLRAAIGPTPQRDGKVLGLFDLLSPSSPNTAAPSSRQKQSTLIDATATPSPTKKMQTPSRDHGSAIRPRRYSLTPVSSAKKFYLSKFFGTPSTMRYATIIEADEGNANVGDEVASPAQPTPSRKTNGSELETPTFLRRRSVLFPRTTNNGKGKINTTSPIAVRMPQKVVGKGLALVQGLRDLEDEMIQDDMDALREAEAADAEQVPDSNLDAPDPTNTPSKPERYWKKKGQKRTTRLVYMRPVRAKPRQAPEFAIPEEDSEDELATAAESQGPFSAGGDNLDSEDEGNTRSKDKNNQGGKAKQSENKFVQKVRKIKAAAHANYRALKIRSKNGGGKGRFGRRSENQMKIAWHNESTKS</sequence>
<reference evidence="11" key="1">
    <citation type="journal article" date="2010" name="Genome Res.">
        <title>Population genomic sequencing of Coccidioides fungi reveals recent hybridization and transposon control.</title>
        <authorList>
            <person name="Neafsey D.E."/>
            <person name="Barker B.M."/>
            <person name="Sharpton T.J."/>
            <person name="Stajich J.E."/>
            <person name="Park D.J."/>
            <person name="Whiston E."/>
            <person name="Hung C.-Y."/>
            <person name="McMahan C."/>
            <person name="White J."/>
            <person name="Sykes S."/>
            <person name="Heiman D."/>
            <person name="Young S."/>
            <person name="Zeng Q."/>
            <person name="Abouelleil A."/>
            <person name="Aftuck L."/>
            <person name="Bessette D."/>
            <person name="Brown A."/>
            <person name="FitzGerald M."/>
            <person name="Lui A."/>
            <person name="Macdonald J.P."/>
            <person name="Priest M."/>
            <person name="Orbach M.J."/>
            <person name="Galgiani J.N."/>
            <person name="Kirkland T.N."/>
            <person name="Cole G.T."/>
            <person name="Birren B.W."/>
            <person name="Henn M.R."/>
            <person name="Taylor J.W."/>
            <person name="Rounsley S.D."/>
        </authorList>
    </citation>
    <scope>NUCLEOTIDE SEQUENCE [LARGE SCALE GENOMIC DNA]</scope>
    <source>
        <strain evidence="11">RMSCC 3703</strain>
    </source>
</reference>
<proteinExistence type="inferred from homology"/>
<feature type="region of interest" description="Disordered" evidence="9">
    <location>
        <begin position="340"/>
        <end position="454"/>
    </location>
</feature>
<dbReference type="GO" id="GO:0003697">
    <property type="term" value="F:single-stranded DNA binding"/>
    <property type="evidence" value="ECO:0007669"/>
    <property type="project" value="TreeGrafter"/>
</dbReference>
<evidence type="ECO:0000256" key="8">
    <source>
        <dbReference type="RuleBase" id="RU367067"/>
    </source>
</evidence>
<dbReference type="GO" id="GO:1902977">
    <property type="term" value="P:mitotic DNA replication preinitiation complex assembly"/>
    <property type="evidence" value="ECO:0007669"/>
    <property type="project" value="TreeGrafter"/>
</dbReference>
<evidence type="ECO:0000256" key="6">
    <source>
        <dbReference type="ARBA" id="ARBA00023306"/>
    </source>
</evidence>
<dbReference type="GO" id="GO:0003688">
    <property type="term" value="F:DNA replication origin binding"/>
    <property type="evidence" value="ECO:0007669"/>
    <property type="project" value="TreeGrafter"/>
</dbReference>
<gene>
    <name evidence="10" type="ORF">CISG_04456</name>
</gene>
<evidence type="ECO:0000256" key="4">
    <source>
        <dbReference type="ARBA" id="ARBA00022705"/>
    </source>
</evidence>
<accession>A0A0J8QSY2</accession>
<feature type="region of interest" description="Disordered" evidence="9">
    <location>
        <begin position="53"/>
        <end position="88"/>
    </location>
</feature>
<evidence type="ECO:0000256" key="2">
    <source>
        <dbReference type="ARBA" id="ARBA00007276"/>
    </source>
</evidence>
<evidence type="ECO:0000256" key="5">
    <source>
        <dbReference type="ARBA" id="ARBA00023242"/>
    </source>
</evidence>
<comment type="subcellular location">
    <subcellularLocation>
        <location evidence="1 8">Nucleus</location>
    </subcellularLocation>
</comment>
<feature type="region of interest" description="Disordered" evidence="9">
    <location>
        <begin position="170"/>
        <end position="210"/>
    </location>
</feature>
<dbReference type="PANTHER" id="PTHR28124">
    <property type="entry name" value="DNA REPLICATION REGULATOR SLD2"/>
    <property type="match status" value="1"/>
</dbReference>
<evidence type="ECO:0000313" key="10">
    <source>
        <dbReference type="EMBL" id="KMU74383.1"/>
    </source>
</evidence>
<feature type="compositionally biased region" description="Acidic residues" evidence="9">
    <location>
        <begin position="398"/>
        <end position="407"/>
    </location>
</feature>
<comment type="similarity">
    <text evidence="2 8">Belongs to the SLD2 family.</text>
</comment>
<dbReference type="GO" id="GO:0006270">
    <property type="term" value="P:DNA replication initiation"/>
    <property type="evidence" value="ECO:0007669"/>
    <property type="project" value="UniProtKB-UniRule"/>
</dbReference>
<keyword evidence="6 8" id="KW-0131">Cell cycle</keyword>
<name>A0A0J8QSY2_COCIT</name>
<evidence type="ECO:0000256" key="9">
    <source>
        <dbReference type="SAM" id="MobiDB-lite"/>
    </source>
</evidence>
<dbReference type="EMBL" id="DS268135">
    <property type="protein sequence ID" value="KMU74383.1"/>
    <property type="molecule type" value="Genomic_DNA"/>
</dbReference>
<feature type="region of interest" description="Disordered" evidence="9">
    <location>
        <begin position="470"/>
        <end position="501"/>
    </location>
</feature>
<dbReference type="PANTHER" id="PTHR28124:SF1">
    <property type="entry name" value="DNA REPLICATION REGULATOR SLD2"/>
    <property type="match status" value="1"/>
</dbReference>
<evidence type="ECO:0000313" key="11">
    <source>
        <dbReference type="Proteomes" id="UP000054559"/>
    </source>
</evidence>
<dbReference type="CDD" id="cd22289">
    <property type="entry name" value="RecQL4_SLD2_NTD"/>
    <property type="match status" value="1"/>
</dbReference>
<dbReference type="OrthoDB" id="8775810at2759"/>
<evidence type="ECO:0000256" key="1">
    <source>
        <dbReference type="ARBA" id="ARBA00004123"/>
    </source>
</evidence>
<dbReference type="AlphaFoldDB" id="A0A0J8QSY2"/>
<evidence type="ECO:0000256" key="3">
    <source>
        <dbReference type="ARBA" id="ARBA00018363"/>
    </source>
</evidence>
<protein>
    <recommendedName>
        <fullName evidence="3 8">DNA replication regulator SLD2</fullName>
    </recommendedName>
</protein>
<dbReference type="Proteomes" id="UP000054559">
    <property type="component" value="Unassembled WGS sequence"/>
</dbReference>